<dbReference type="InterPro" id="IPR001752">
    <property type="entry name" value="Kinesin_motor_dom"/>
</dbReference>
<accession>A0AAE0EZZ2</accession>
<keyword evidence="10" id="KW-1185">Reference proteome</keyword>
<dbReference type="PANTHER" id="PTHR47968:SF23">
    <property type="entry name" value="KINESIN-LIKE PROTEIN KIN-7A"/>
    <property type="match status" value="1"/>
</dbReference>
<dbReference type="PROSITE" id="PS50067">
    <property type="entry name" value="KINESIN_MOTOR_2"/>
    <property type="match status" value="1"/>
</dbReference>
<evidence type="ECO:0000259" key="8">
    <source>
        <dbReference type="PROSITE" id="PS50067"/>
    </source>
</evidence>
<dbReference type="PRINTS" id="PR00380">
    <property type="entry name" value="KINESINHEAVY"/>
</dbReference>
<dbReference type="SUPFAM" id="SSF52540">
    <property type="entry name" value="P-loop containing nucleoside triphosphate hydrolases"/>
    <property type="match status" value="1"/>
</dbReference>
<evidence type="ECO:0000256" key="7">
    <source>
        <dbReference type="SAM" id="MobiDB-lite"/>
    </source>
</evidence>
<dbReference type="EMBL" id="LGRX02029259">
    <property type="protein sequence ID" value="KAK3247056.1"/>
    <property type="molecule type" value="Genomic_DNA"/>
</dbReference>
<proteinExistence type="inferred from homology"/>
<dbReference type="InterPro" id="IPR019821">
    <property type="entry name" value="Kinesin_motor_CS"/>
</dbReference>
<gene>
    <name evidence="9" type="ORF">CYMTET_43437</name>
</gene>
<evidence type="ECO:0000256" key="4">
    <source>
        <dbReference type="PROSITE-ProRule" id="PRU00283"/>
    </source>
</evidence>
<dbReference type="PANTHER" id="PTHR47968">
    <property type="entry name" value="CENTROMERE PROTEIN E"/>
    <property type="match status" value="1"/>
</dbReference>
<evidence type="ECO:0000256" key="3">
    <source>
        <dbReference type="ARBA" id="ARBA00023175"/>
    </source>
</evidence>
<evidence type="ECO:0000313" key="9">
    <source>
        <dbReference type="EMBL" id="KAK3247056.1"/>
    </source>
</evidence>
<feature type="domain" description="Kinesin motor" evidence="8">
    <location>
        <begin position="22"/>
        <end position="356"/>
    </location>
</feature>
<dbReference type="InterPro" id="IPR027640">
    <property type="entry name" value="Kinesin-like_fam"/>
</dbReference>
<evidence type="ECO:0000313" key="10">
    <source>
        <dbReference type="Proteomes" id="UP001190700"/>
    </source>
</evidence>
<reference evidence="9 10" key="1">
    <citation type="journal article" date="2015" name="Genome Biol. Evol.">
        <title>Comparative Genomics of a Bacterivorous Green Alga Reveals Evolutionary Causalities and Consequences of Phago-Mixotrophic Mode of Nutrition.</title>
        <authorList>
            <person name="Burns J.A."/>
            <person name="Paasch A."/>
            <person name="Narechania A."/>
            <person name="Kim E."/>
        </authorList>
    </citation>
    <scope>NUCLEOTIDE SEQUENCE [LARGE SCALE GENOMIC DNA]</scope>
    <source>
        <strain evidence="9 10">PLY_AMNH</strain>
    </source>
</reference>
<comment type="similarity">
    <text evidence="4 5">Belongs to the TRAFAC class myosin-kinesin ATPase superfamily. Kinesin family.</text>
</comment>
<comment type="caution">
    <text evidence="9">The sequence shown here is derived from an EMBL/GenBank/DDBJ whole genome shotgun (WGS) entry which is preliminary data.</text>
</comment>
<dbReference type="Proteomes" id="UP001190700">
    <property type="component" value="Unassembled WGS sequence"/>
</dbReference>
<dbReference type="Gene3D" id="3.40.850.10">
    <property type="entry name" value="Kinesin motor domain"/>
    <property type="match status" value="1"/>
</dbReference>
<dbReference type="InterPro" id="IPR036961">
    <property type="entry name" value="Kinesin_motor_dom_sf"/>
</dbReference>
<name>A0AAE0EZZ2_9CHLO</name>
<keyword evidence="1 4" id="KW-0547">Nucleotide-binding</keyword>
<dbReference type="GO" id="GO:0007018">
    <property type="term" value="P:microtubule-based movement"/>
    <property type="evidence" value="ECO:0007669"/>
    <property type="project" value="InterPro"/>
</dbReference>
<feature type="coiled-coil region" evidence="6">
    <location>
        <begin position="365"/>
        <end position="429"/>
    </location>
</feature>
<dbReference type="GO" id="GO:0005524">
    <property type="term" value="F:ATP binding"/>
    <property type="evidence" value="ECO:0007669"/>
    <property type="project" value="UniProtKB-UniRule"/>
</dbReference>
<protein>
    <recommendedName>
        <fullName evidence="5">Kinesin-like protein</fullName>
    </recommendedName>
</protein>
<evidence type="ECO:0000256" key="6">
    <source>
        <dbReference type="SAM" id="Coils"/>
    </source>
</evidence>
<organism evidence="9 10">
    <name type="scientific">Cymbomonas tetramitiformis</name>
    <dbReference type="NCBI Taxonomy" id="36881"/>
    <lineage>
        <taxon>Eukaryota</taxon>
        <taxon>Viridiplantae</taxon>
        <taxon>Chlorophyta</taxon>
        <taxon>Pyramimonadophyceae</taxon>
        <taxon>Pyramimonadales</taxon>
        <taxon>Pyramimonadaceae</taxon>
        <taxon>Cymbomonas</taxon>
    </lineage>
</organism>
<sequence length="597" mass="64947">MQEMSNEASVALSAEVASKSEQIWVGVRLRPLNDAEKRSRNNSCWHVTSATSLKQSEVLGDRVSKSSITGDITTYTFDRVFSAETDSTTVYNDAAQRIVISGMQGINGTIFAYGQTSSGKTHTMKSIVSSGIKEVFEHIHNTPSREFLLHIAAMEIYNEVCRDLLKDSGASVRLLDDPERGTVAEGLTEEPVRSLEHLLQLVADAETRRQVGAHALNRNSSRSHQIIRLTIESRIPNKPTPAASAAECSGLLLSSLNFVDLAGSERYSGTGANGQRLKEGCHINQSLLALGKVIRALTDGKSVAHVPYRDSKLTRILQHSLGGNARTAIVCTVSPAIEHLDQSKKTLGFAAAAKMVVNCAQVNEVQDDKALILRYQAEIAQLQEALAIARRQGGAAPASAHLQEQEQHLSKVEGEMRGVAAAREQAERRLRNLNNFILRAPSMASSDGERNQTLPVRGRALRGSWARTSWQPQHPLAAKEGSQPQSSPLYGLDLRASWAAPERRARAGCSDAADHISVASDEEWSSLSAGVAGFGGILPGETMLLDLVVPGLRERRRRQSKTSLSKKSSESMREYAQVPLVRLMLSLSRPHPLPLIS</sequence>
<keyword evidence="2 4" id="KW-0067">ATP-binding</keyword>
<dbReference type="SMART" id="SM00129">
    <property type="entry name" value="KISc"/>
    <property type="match status" value="1"/>
</dbReference>
<dbReference type="AlphaFoldDB" id="A0AAE0EZZ2"/>
<dbReference type="InterPro" id="IPR027417">
    <property type="entry name" value="P-loop_NTPase"/>
</dbReference>
<dbReference type="GO" id="GO:0005874">
    <property type="term" value="C:microtubule"/>
    <property type="evidence" value="ECO:0007669"/>
    <property type="project" value="UniProtKB-KW"/>
</dbReference>
<dbReference type="GO" id="GO:0008017">
    <property type="term" value="F:microtubule binding"/>
    <property type="evidence" value="ECO:0007669"/>
    <property type="project" value="InterPro"/>
</dbReference>
<dbReference type="GO" id="GO:0003777">
    <property type="term" value="F:microtubule motor activity"/>
    <property type="evidence" value="ECO:0007669"/>
    <property type="project" value="InterPro"/>
</dbReference>
<keyword evidence="6" id="KW-0175">Coiled coil</keyword>
<evidence type="ECO:0000256" key="2">
    <source>
        <dbReference type="ARBA" id="ARBA00022840"/>
    </source>
</evidence>
<feature type="region of interest" description="Disordered" evidence="7">
    <location>
        <begin position="467"/>
        <end position="486"/>
    </location>
</feature>
<keyword evidence="5" id="KW-0493">Microtubule</keyword>
<keyword evidence="3 4" id="KW-0505">Motor protein</keyword>
<dbReference type="Pfam" id="PF00225">
    <property type="entry name" value="Kinesin"/>
    <property type="match status" value="1"/>
</dbReference>
<evidence type="ECO:0000256" key="5">
    <source>
        <dbReference type="RuleBase" id="RU000394"/>
    </source>
</evidence>
<dbReference type="PROSITE" id="PS00411">
    <property type="entry name" value="KINESIN_MOTOR_1"/>
    <property type="match status" value="1"/>
</dbReference>
<feature type="binding site" evidence="4">
    <location>
        <begin position="114"/>
        <end position="121"/>
    </location>
    <ligand>
        <name>ATP</name>
        <dbReference type="ChEBI" id="CHEBI:30616"/>
    </ligand>
</feature>
<evidence type="ECO:0000256" key="1">
    <source>
        <dbReference type="ARBA" id="ARBA00022741"/>
    </source>
</evidence>